<feature type="domain" description="SnoaL-like" evidence="1">
    <location>
        <begin position="11"/>
        <end position="122"/>
    </location>
</feature>
<dbReference type="OrthoDB" id="3475938at2"/>
<organism evidence="2 3">
    <name type="scientific">Nakamurella panacisegetis</name>
    <dbReference type="NCBI Taxonomy" id="1090615"/>
    <lineage>
        <taxon>Bacteria</taxon>
        <taxon>Bacillati</taxon>
        <taxon>Actinomycetota</taxon>
        <taxon>Actinomycetes</taxon>
        <taxon>Nakamurellales</taxon>
        <taxon>Nakamurellaceae</taxon>
        <taxon>Nakamurella</taxon>
    </lineage>
</organism>
<reference evidence="2 3" key="1">
    <citation type="submission" date="2016-10" db="EMBL/GenBank/DDBJ databases">
        <authorList>
            <person name="de Groot N.N."/>
        </authorList>
    </citation>
    <scope>NUCLEOTIDE SEQUENCE [LARGE SCALE GENOMIC DNA]</scope>
    <source>
        <strain evidence="3">P4-7,KCTC 19426,CECT 7604</strain>
    </source>
</reference>
<dbReference type="InterPro" id="IPR037401">
    <property type="entry name" value="SnoaL-like"/>
</dbReference>
<gene>
    <name evidence="2" type="ORF">SAMN04515671_2631</name>
</gene>
<dbReference type="InterPro" id="IPR032710">
    <property type="entry name" value="NTF2-like_dom_sf"/>
</dbReference>
<name>A0A1H0P5L9_9ACTN</name>
<dbReference type="Pfam" id="PF12680">
    <property type="entry name" value="SnoaL_2"/>
    <property type="match status" value="1"/>
</dbReference>
<dbReference type="Gene3D" id="3.10.450.50">
    <property type="match status" value="1"/>
</dbReference>
<accession>A0A1H0P5L9</accession>
<evidence type="ECO:0000313" key="2">
    <source>
        <dbReference type="EMBL" id="SDP00273.1"/>
    </source>
</evidence>
<sequence length="132" mass="14721">MTRAETLAVARSYLNAVESGTTAELRRHLTTDFVQREWPNPMSPQGASRNLPEVLQAAEQGREVVADQVFQIATEAVDGDRVILEVNWSATLRVDFPDAPTGTRIRARVAIFLQIRDGRVASQDNYDHYLPG</sequence>
<dbReference type="Proteomes" id="UP000198741">
    <property type="component" value="Chromosome I"/>
</dbReference>
<dbReference type="GO" id="GO:0016853">
    <property type="term" value="F:isomerase activity"/>
    <property type="evidence" value="ECO:0007669"/>
    <property type="project" value="UniProtKB-KW"/>
</dbReference>
<dbReference type="AlphaFoldDB" id="A0A1H0P5L9"/>
<evidence type="ECO:0000313" key="3">
    <source>
        <dbReference type="Proteomes" id="UP000198741"/>
    </source>
</evidence>
<dbReference type="EMBL" id="LT629710">
    <property type="protein sequence ID" value="SDP00273.1"/>
    <property type="molecule type" value="Genomic_DNA"/>
</dbReference>
<proteinExistence type="predicted"/>
<keyword evidence="3" id="KW-1185">Reference proteome</keyword>
<dbReference type="STRING" id="1090615.SAMN04515671_2631"/>
<evidence type="ECO:0000259" key="1">
    <source>
        <dbReference type="Pfam" id="PF12680"/>
    </source>
</evidence>
<dbReference type="RefSeq" id="WP_157695388.1">
    <property type="nucleotide sequence ID" value="NZ_LT629710.1"/>
</dbReference>
<dbReference type="SUPFAM" id="SSF54427">
    <property type="entry name" value="NTF2-like"/>
    <property type="match status" value="1"/>
</dbReference>
<protein>
    <submittedName>
        <fullName evidence="2">Ketosteroid isomerase-related protein</fullName>
    </submittedName>
</protein>
<keyword evidence="2" id="KW-0413">Isomerase</keyword>